<organism evidence="2 3">
    <name type="scientific">Roseicitreum antarcticum</name>
    <dbReference type="NCBI Taxonomy" id="564137"/>
    <lineage>
        <taxon>Bacteria</taxon>
        <taxon>Pseudomonadati</taxon>
        <taxon>Pseudomonadota</taxon>
        <taxon>Alphaproteobacteria</taxon>
        <taxon>Rhodobacterales</taxon>
        <taxon>Paracoccaceae</taxon>
        <taxon>Roseicitreum</taxon>
    </lineage>
</organism>
<sequence>MNDTKTLARPDPVSYLTGRLETAPRPAGISLPGEGGKFASDGSVQHWPGNTFVRHVVQNSAAHDALRALQEEVKMSRFARFFTFLPPASFHMTVFQGMSPGFAPRGPRRDAVSGELLAGLDGITFPAETQARIAEVDCARSVTVTGAGDAAEAALRHARGVLRDATGINPPDFDTYAFHISLAYLVEWLTEPTARAVVDFSAGLTERYNAALSDIPLGPVEFCNFETMHHFEPLKRMS</sequence>
<gene>
    <name evidence="2" type="ORF">SAMN04488238_102115</name>
</gene>
<dbReference type="Pfam" id="PF08975">
    <property type="entry name" value="2H-phosphodiest"/>
    <property type="match status" value="1"/>
</dbReference>
<evidence type="ECO:0000313" key="3">
    <source>
        <dbReference type="Proteomes" id="UP000198539"/>
    </source>
</evidence>
<dbReference type="RefSeq" id="WP_092885612.1">
    <property type="nucleotide sequence ID" value="NZ_CP061498.1"/>
</dbReference>
<dbReference type="AlphaFoldDB" id="A0A1H2TNA5"/>
<feature type="domain" description="DUF1868" evidence="1">
    <location>
        <begin position="37"/>
        <end position="98"/>
    </location>
</feature>
<dbReference type="EMBL" id="FNOM01000002">
    <property type="protein sequence ID" value="SDW45361.1"/>
    <property type="molecule type" value="Genomic_DNA"/>
</dbReference>
<dbReference type="InterPro" id="IPR015069">
    <property type="entry name" value="2H-PEstase_DUF1868"/>
</dbReference>
<dbReference type="InterPro" id="IPR009097">
    <property type="entry name" value="Cyclic_Pdiesterase"/>
</dbReference>
<protein>
    <recommendedName>
        <fullName evidence="1">DUF1868 domain-containing protein</fullName>
    </recommendedName>
</protein>
<accession>A0A1H2TNA5</accession>
<dbReference type="Proteomes" id="UP000198539">
    <property type="component" value="Unassembled WGS sequence"/>
</dbReference>
<dbReference type="SUPFAM" id="SSF55144">
    <property type="entry name" value="LigT-like"/>
    <property type="match status" value="1"/>
</dbReference>
<dbReference type="STRING" id="564137.SAMN04488238_102115"/>
<evidence type="ECO:0000259" key="1">
    <source>
        <dbReference type="Pfam" id="PF08975"/>
    </source>
</evidence>
<dbReference type="Gene3D" id="3.90.1140.10">
    <property type="entry name" value="Cyclic phosphodiesterase"/>
    <property type="match status" value="1"/>
</dbReference>
<reference evidence="2 3" key="1">
    <citation type="submission" date="2016-10" db="EMBL/GenBank/DDBJ databases">
        <authorList>
            <person name="de Groot N.N."/>
        </authorList>
    </citation>
    <scope>NUCLEOTIDE SEQUENCE [LARGE SCALE GENOMIC DNA]</scope>
    <source>
        <strain evidence="2 3">CGMCC 1.8894</strain>
    </source>
</reference>
<keyword evidence="3" id="KW-1185">Reference proteome</keyword>
<evidence type="ECO:0000313" key="2">
    <source>
        <dbReference type="EMBL" id="SDW45361.1"/>
    </source>
</evidence>
<proteinExistence type="predicted"/>
<dbReference type="OrthoDB" id="151828at2"/>
<name>A0A1H2TNA5_9RHOB</name>